<evidence type="ECO:0000313" key="4">
    <source>
        <dbReference type="EMBL" id="KAG8232713.1"/>
    </source>
</evidence>
<keyword evidence="3" id="KW-0472">Membrane</keyword>
<evidence type="ECO:0000256" key="3">
    <source>
        <dbReference type="ARBA" id="ARBA00023136"/>
    </source>
</evidence>
<dbReference type="Gene3D" id="3.90.830.10">
    <property type="entry name" value="Syntaxin Binding Protein 1, Chain A, domain 2"/>
    <property type="match status" value="1"/>
</dbReference>
<accession>A0A8K0P568</accession>
<comment type="similarity">
    <text evidence="2">Belongs to the STXBP/unc-18/SEC1 family.</text>
</comment>
<evidence type="ECO:0000256" key="2">
    <source>
        <dbReference type="ARBA" id="ARBA00009884"/>
    </source>
</evidence>
<comment type="caution">
    <text evidence="4">The sequence shown here is derived from an EMBL/GenBank/DDBJ whole genome shotgun (WGS) entry which is preliminary data.</text>
</comment>
<evidence type="ECO:0000256" key="1">
    <source>
        <dbReference type="ARBA" id="ARBA00004184"/>
    </source>
</evidence>
<evidence type="ECO:0008006" key="6">
    <source>
        <dbReference type="Google" id="ProtNLM"/>
    </source>
</evidence>
<dbReference type="OrthoDB" id="10262287at2759"/>
<dbReference type="Proteomes" id="UP000792457">
    <property type="component" value="Unassembled WGS sequence"/>
</dbReference>
<sequence>MVAKWDKNFNAVGPALRSKAKHISAQIDARSGEKTVQEIKQLVARLPQVLASKQSLAIHTTIAELIKEKTDTQEFLDSLQKEQEFMNGIDTDKIHPYIEDLIAQKVPLVKASQFYVLRLMCIQSVTNSGLKPKVLDHYRREIVQTYGFEHILTMMNLEKAGLLKTQQSARPYTVLRKTLRLTVEDDSETDPTDVSYVHSVYAPISVRLAQSLARTTGWKSIQDVLGLLPGPTILHQPASITQTPTPLTNLSVPQHMTRPIIGLILKGGSGSSLSSQGDSPKVILVFFLGGCTFAEISALRFLSQQDDSSVEFVIVTTNLINGNTFIESLMEPLGQQNKITS</sequence>
<dbReference type="Gene3D" id="1.25.40.850">
    <property type="match status" value="1"/>
</dbReference>
<gene>
    <name evidence="4" type="ORF">J437_LFUL013306</name>
</gene>
<dbReference type="AlphaFoldDB" id="A0A8K0P568"/>
<organism evidence="4 5">
    <name type="scientific">Ladona fulva</name>
    <name type="common">Scarce chaser dragonfly</name>
    <name type="synonym">Libellula fulva</name>
    <dbReference type="NCBI Taxonomy" id="123851"/>
    <lineage>
        <taxon>Eukaryota</taxon>
        <taxon>Metazoa</taxon>
        <taxon>Ecdysozoa</taxon>
        <taxon>Arthropoda</taxon>
        <taxon>Hexapoda</taxon>
        <taxon>Insecta</taxon>
        <taxon>Pterygota</taxon>
        <taxon>Palaeoptera</taxon>
        <taxon>Odonata</taxon>
        <taxon>Epiprocta</taxon>
        <taxon>Anisoptera</taxon>
        <taxon>Libelluloidea</taxon>
        <taxon>Libellulidae</taxon>
        <taxon>Ladona</taxon>
    </lineage>
</organism>
<dbReference type="PANTHER" id="PTHR11679">
    <property type="entry name" value="VESICLE PROTEIN SORTING-ASSOCIATED"/>
    <property type="match status" value="1"/>
</dbReference>
<dbReference type="EMBL" id="KZ308645">
    <property type="protein sequence ID" value="KAG8232713.1"/>
    <property type="molecule type" value="Genomic_DNA"/>
</dbReference>
<dbReference type="Pfam" id="PF00995">
    <property type="entry name" value="Sec1"/>
    <property type="match status" value="1"/>
</dbReference>
<dbReference type="FunFam" id="3.40.50.1910:FF:000005">
    <property type="entry name" value="vacuolar protein sorting-associated protein 33A isoform X1"/>
    <property type="match status" value="1"/>
</dbReference>
<dbReference type="InterPro" id="IPR043155">
    <property type="entry name" value="VPS33_dom3b"/>
</dbReference>
<dbReference type="InterPro" id="IPR027482">
    <property type="entry name" value="Sec1-like_dom2"/>
</dbReference>
<dbReference type="GO" id="GO:0016192">
    <property type="term" value="P:vesicle-mediated transport"/>
    <property type="evidence" value="ECO:0007669"/>
    <property type="project" value="InterPro"/>
</dbReference>
<reference evidence="4" key="2">
    <citation type="submission" date="2017-10" db="EMBL/GenBank/DDBJ databases">
        <title>Ladona fulva Genome sequencing and assembly.</title>
        <authorList>
            <person name="Murali S."/>
            <person name="Richards S."/>
            <person name="Bandaranaike D."/>
            <person name="Bellair M."/>
            <person name="Blankenburg K."/>
            <person name="Chao H."/>
            <person name="Dinh H."/>
            <person name="Doddapaneni H."/>
            <person name="Dugan-Rocha S."/>
            <person name="Elkadiri S."/>
            <person name="Gnanaolivu R."/>
            <person name="Hernandez B."/>
            <person name="Skinner E."/>
            <person name="Javaid M."/>
            <person name="Lee S."/>
            <person name="Li M."/>
            <person name="Ming W."/>
            <person name="Munidasa M."/>
            <person name="Muniz J."/>
            <person name="Nguyen L."/>
            <person name="Hughes D."/>
            <person name="Osuji N."/>
            <person name="Pu L.-L."/>
            <person name="Puazo M."/>
            <person name="Qu C."/>
            <person name="Quiroz J."/>
            <person name="Raj R."/>
            <person name="Weissenberger G."/>
            <person name="Xin Y."/>
            <person name="Zou X."/>
            <person name="Han Y."/>
            <person name="Worley K."/>
            <person name="Muzny D."/>
            <person name="Gibbs R."/>
        </authorList>
    </citation>
    <scope>NUCLEOTIDE SEQUENCE</scope>
    <source>
        <strain evidence="4">Sampled in the wild</strain>
    </source>
</reference>
<name>A0A8K0P568_LADFU</name>
<keyword evidence="5" id="KW-1185">Reference proteome</keyword>
<dbReference type="Gene3D" id="3.40.50.1910">
    <property type="match status" value="1"/>
</dbReference>
<comment type="subcellular location">
    <subcellularLocation>
        <location evidence="1">Endomembrane system</location>
        <topology evidence="1">Peripheral membrane protein</topology>
    </subcellularLocation>
</comment>
<reference evidence="4" key="1">
    <citation type="submission" date="2013-04" db="EMBL/GenBank/DDBJ databases">
        <authorList>
            <person name="Qu J."/>
            <person name="Murali S.C."/>
            <person name="Bandaranaike D."/>
            <person name="Bellair M."/>
            <person name="Blankenburg K."/>
            <person name="Chao H."/>
            <person name="Dinh H."/>
            <person name="Doddapaneni H."/>
            <person name="Downs B."/>
            <person name="Dugan-Rocha S."/>
            <person name="Elkadiri S."/>
            <person name="Gnanaolivu R.D."/>
            <person name="Hernandez B."/>
            <person name="Javaid M."/>
            <person name="Jayaseelan J.C."/>
            <person name="Lee S."/>
            <person name="Li M."/>
            <person name="Ming W."/>
            <person name="Munidasa M."/>
            <person name="Muniz J."/>
            <person name="Nguyen L."/>
            <person name="Ongeri F."/>
            <person name="Osuji N."/>
            <person name="Pu L.-L."/>
            <person name="Puazo M."/>
            <person name="Qu C."/>
            <person name="Quiroz J."/>
            <person name="Raj R."/>
            <person name="Weissenberger G."/>
            <person name="Xin Y."/>
            <person name="Zou X."/>
            <person name="Han Y."/>
            <person name="Richards S."/>
            <person name="Worley K."/>
            <person name="Muzny D."/>
            <person name="Gibbs R."/>
        </authorList>
    </citation>
    <scope>NUCLEOTIDE SEQUENCE</scope>
    <source>
        <strain evidence="4">Sampled in the wild</strain>
    </source>
</reference>
<dbReference type="GO" id="GO:0012505">
    <property type="term" value="C:endomembrane system"/>
    <property type="evidence" value="ECO:0007669"/>
    <property type="project" value="UniProtKB-SubCell"/>
</dbReference>
<evidence type="ECO:0000313" key="5">
    <source>
        <dbReference type="Proteomes" id="UP000792457"/>
    </source>
</evidence>
<dbReference type="FunFam" id="1.25.40.850:FF:000002">
    <property type="entry name" value="Vacuolar protein sorting-associated protein 33A"/>
    <property type="match status" value="1"/>
</dbReference>
<dbReference type="InterPro" id="IPR036045">
    <property type="entry name" value="Sec1-like_sf"/>
</dbReference>
<protein>
    <recommendedName>
        <fullName evidence="6">Vacuolar protein sorting-associated protein 33A</fullName>
    </recommendedName>
</protein>
<dbReference type="SUPFAM" id="SSF56815">
    <property type="entry name" value="Sec1/munc18-like (SM) proteins"/>
    <property type="match status" value="1"/>
</dbReference>
<proteinExistence type="inferred from homology"/>
<dbReference type="InterPro" id="IPR001619">
    <property type="entry name" value="Sec1-like"/>
</dbReference>
<dbReference type="InterPro" id="IPR043127">
    <property type="entry name" value="Sec-1-like_dom3a"/>
</dbReference>